<accession>A0A521DE25</accession>
<dbReference type="EMBL" id="FXTP01000008">
    <property type="protein sequence ID" value="SMO69893.1"/>
    <property type="molecule type" value="Genomic_DNA"/>
</dbReference>
<dbReference type="Proteomes" id="UP000317557">
    <property type="component" value="Unassembled WGS sequence"/>
</dbReference>
<protein>
    <recommendedName>
        <fullName evidence="4">DUF3667 domain-containing protein</fullName>
    </recommendedName>
</protein>
<keyword evidence="1" id="KW-0472">Membrane</keyword>
<dbReference type="AlphaFoldDB" id="A0A521DE25"/>
<dbReference type="InterPro" id="IPR022134">
    <property type="entry name" value="DUF3667"/>
</dbReference>
<keyword evidence="1" id="KW-0812">Transmembrane</keyword>
<feature type="transmembrane region" description="Helical" evidence="1">
    <location>
        <begin position="187"/>
        <end position="211"/>
    </location>
</feature>
<feature type="transmembrane region" description="Helical" evidence="1">
    <location>
        <begin position="88"/>
        <end position="107"/>
    </location>
</feature>
<gene>
    <name evidence="2" type="ORF">SAMN06265219_10884</name>
</gene>
<evidence type="ECO:0000313" key="2">
    <source>
        <dbReference type="EMBL" id="SMO69893.1"/>
    </source>
</evidence>
<dbReference type="Pfam" id="PF12412">
    <property type="entry name" value="DUF3667"/>
    <property type="match status" value="1"/>
</dbReference>
<reference evidence="2 3" key="1">
    <citation type="submission" date="2017-05" db="EMBL/GenBank/DDBJ databases">
        <authorList>
            <person name="Varghese N."/>
            <person name="Submissions S."/>
        </authorList>
    </citation>
    <scope>NUCLEOTIDE SEQUENCE [LARGE SCALE GENOMIC DNA]</scope>
    <source>
        <strain evidence="2 3">DSM 21985</strain>
    </source>
</reference>
<feature type="transmembrane region" description="Helical" evidence="1">
    <location>
        <begin position="114"/>
        <end position="138"/>
    </location>
</feature>
<evidence type="ECO:0000313" key="3">
    <source>
        <dbReference type="Proteomes" id="UP000317557"/>
    </source>
</evidence>
<evidence type="ECO:0000256" key="1">
    <source>
        <dbReference type="SAM" id="Phobius"/>
    </source>
</evidence>
<organism evidence="2 3">
    <name type="scientific">Gracilimonas mengyeensis</name>
    <dbReference type="NCBI Taxonomy" id="1302730"/>
    <lineage>
        <taxon>Bacteria</taxon>
        <taxon>Pseudomonadati</taxon>
        <taxon>Balneolota</taxon>
        <taxon>Balneolia</taxon>
        <taxon>Balneolales</taxon>
        <taxon>Balneolaceae</taxon>
        <taxon>Gracilimonas</taxon>
    </lineage>
</organism>
<keyword evidence="1" id="KW-1133">Transmembrane helix</keyword>
<evidence type="ECO:0008006" key="4">
    <source>
        <dbReference type="Google" id="ProtNLM"/>
    </source>
</evidence>
<sequence>MREFVKDAAETLFNIDNRVFTTIKDLFLKPGYVTKKYIEGQRARYLPPLRLYITASILYFLVISLVDSNQFLLAKINFGGEEDAFGDFLRYSMIVLVPAFAWVVQLVHRKQKRFYVQFLIFSVHLHVIWFFFFGVISICDHTLNTISLSSAGSFLVTAVSSLAKLSFFIYLVLFVKNVFDEGWGKSLLKSFLIMMGYSLFMAAVVFLYLFFWL</sequence>
<name>A0A521DE25_9BACT</name>
<feature type="transmembrane region" description="Helical" evidence="1">
    <location>
        <begin position="150"/>
        <end position="175"/>
    </location>
</feature>
<proteinExistence type="predicted"/>
<keyword evidence="3" id="KW-1185">Reference proteome</keyword>
<feature type="transmembrane region" description="Helical" evidence="1">
    <location>
        <begin position="49"/>
        <end position="68"/>
    </location>
</feature>